<evidence type="ECO:0000259" key="5">
    <source>
        <dbReference type="PROSITE" id="PS50865"/>
    </source>
</evidence>
<comment type="caution">
    <text evidence="6">The sequence shown here is derived from an EMBL/GenBank/DDBJ whole genome shotgun (WGS) entry which is preliminary data.</text>
</comment>
<dbReference type="Pfam" id="PF01753">
    <property type="entry name" value="zf-MYND"/>
    <property type="match status" value="1"/>
</dbReference>
<evidence type="ECO:0000313" key="7">
    <source>
        <dbReference type="Proteomes" id="UP001362999"/>
    </source>
</evidence>
<proteinExistence type="predicted"/>
<name>A0AAW0A2P2_9AGAR</name>
<dbReference type="Proteomes" id="UP001362999">
    <property type="component" value="Unassembled WGS sequence"/>
</dbReference>
<accession>A0AAW0A2P2</accession>
<gene>
    <name evidence="6" type="ORF">R3P38DRAFT_3617354</name>
</gene>
<organism evidence="6 7">
    <name type="scientific">Favolaschia claudopus</name>
    <dbReference type="NCBI Taxonomy" id="2862362"/>
    <lineage>
        <taxon>Eukaryota</taxon>
        <taxon>Fungi</taxon>
        <taxon>Dikarya</taxon>
        <taxon>Basidiomycota</taxon>
        <taxon>Agaricomycotina</taxon>
        <taxon>Agaricomycetes</taxon>
        <taxon>Agaricomycetidae</taxon>
        <taxon>Agaricales</taxon>
        <taxon>Marasmiineae</taxon>
        <taxon>Mycenaceae</taxon>
        <taxon>Favolaschia</taxon>
    </lineage>
</organism>
<reference evidence="6 7" key="1">
    <citation type="journal article" date="2024" name="J Genomics">
        <title>Draft genome sequencing and assembly of Favolaschia claudopus CIRM-BRFM 2984 isolated from oak limbs.</title>
        <authorList>
            <person name="Navarro D."/>
            <person name="Drula E."/>
            <person name="Chaduli D."/>
            <person name="Cazenave R."/>
            <person name="Ahrendt S."/>
            <person name="Wang J."/>
            <person name="Lipzen A."/>
            <person name="Daum C."/>
            <person name="Barry K."/>
            <person name="Grigoriev I.V."/>
            <person name="Favel A."/>
            <person name="Rosso M.N."/>
            <person name="Martin F."/>
        </authorList>
    </citation>
    <scope>NUCLEOTIDE SEQUENCE [LARGE SCALE GENOMIC DNA]</scope>
    <source>
        <strain evidence="6 7">CIRM-BRFM 2984</strain>
    </source>
</reference>
<dbReference type="PROSITE" id="PS50865">
    <property type="entry name" value="ZF_MYND_2"/>
    <property type="match status" value="1"/>
</dbReference>
<dbReference type="AlphaFoldDB" id="A0AAW0A2P2"/>
<evidence type="ECO:0000256" key="4">
    <source>
        <dbReference type="PROSITE-ProRule" id="PRU00134"/>
    </source>
</evidence>
<dbReference type="EMBL" id="JAWWNJ010000089">
    <property type="protein sequence ID" value="KAK7000418.1"/>
    <property type="molecule type" value="Genomic_DNA"/>
</dbReference>
<keyword evidence="7" id="KW-1185">Reference proteome</keyword>
<keyword evidence="2 4" id="KW-0863">Zinc-finger</keyword>
<keyword evidence="1" id="KW-0479">Metal-binding</keyword>
<feature type="domain" description="MYND-type" evidence="5">
    <location>
        <begin position="378"/>
        <end position="419"/>
    </location>
</feature>
<evidence type="ECO:0000256" key="2">
    <source>
        <dbReference type="ARBA" id="ARBA00022771"/>
    </source>
</evidence>
<evidence type="ECO:0000256" key="3">
    <source>
        <dbReference type="ARBA" id="ARBA00022833"/>
    </source>
</evidence>
<evidence type="ECO:0000256" key="1">
    <source>
        <dbReference type="ARBA" id="ARBA00022723"/>
    </source>
</evidence>
<keyword evidence="3" id="KW-0862">Zinc</keyword>
<dbReference type="Gene3D" id="6.10.140.2220">
    <property type="match status" value="1"/>
</dbReference>
<evidence type="ECO:0000313" key="6">
    <source>
        <dbReference type="EMBL" id="KAK7000418.1"/>
    </source>
</evidence>
<dbReference type="SUPFAM" id="SSF144232">
    <property type="entry name" value="HIT/MYND zinc finger-like"/>
    <property type="match status" value="1"/>
</dbReference>
<protein>
    <submittedName>
        <fullName evidence="6">MYND-type domain-containing protein</fullName>
    </submittedName>
</protein>
<dbReference type="InterPro" id="IPR002893">
    <property type="entry name" value="Znf_MYND"/>
</dbReference>
<sequence>MHDILHVRHISKLPDHIRATAVEGSLESLCLVSEAIIDRTTKFPSQRSALHLLPVFYRHLDPSTIPAPEEIDAITSSRTHLYTLKYEAIACHCFLVAKLRTHPQVREISSAQRGLHSMFAQAWSSLTSALLPALITDFTLPEVFEEAVDGARSCLNRLAAAVLKQTTIVMMCAMKDEINVACILSTLQLLKPPHSPRRTEWVSILLRGGIISCLLSVLRTLIRATSKNTTLEAHVDNGAKEGFNNLIYYMTIPPGYPWTAEALQAGLLRDLVSYTIHGSAYPGPDYIANLIGPNVLPGTLSDETYMSGLLPLSLVSRAVIVATSKGLDESKTFANDPRFRKSPTFAAWQNLLESTKSRMKVVDGWESAGQPSFLVCDNMPCGKIERKSRFKRCSGCQSANYCSAECQSADWANGHREICDALCHDRASKLSFISLFKFLFVLKSRSSHNLGIYLYIGQPEIVNSRDRSFMRALLHHDYQRYLLDVSLREIRFMRDSPGQEYVVIFDYTQAGGRVDVKVDSKSAYFEGAGVLGAGLRVQLQRLTRSGGRMAIHFMHLVEGMKSKGRLIPLRAARSDFHDGLVEIAKSSPFGRRTREETLHDEHRVKALIRKTSQLPVIH</sequence>
<dbReference type="GO" id="GO:0008270">
    <property type="term" value="F:zinc ion binding"/>
    <property type="evidence" value="ECO:0007669"/>
    <property type="project" value="UniProtKB-KW"/>
</dbReference>